<dbReference type="InterPro" id="IPR051807">
    <property type="entry name" value="Sec-metab_biosynth-assoc"/>
</dbReference>
<accession>A0A1N7RWD1</accession>
<gene>
    <name evidence="3" type="ORF">BN2475_190240</name>
</gene>
<keyword evidence="4" id="KW-1185">Reference proteome</keyword>
<dbReference type="NCBIfam" id="NF009508">
    <property type="entry name" value="PRK12866.1"/>
    <property type="match status" value="1"/>
</dbReference>
<organism evidence="3 4">
    <name type="scientific">Paraburkholderia ribeironis</name>
    <dbReference type="NCBI Taxonomy" id="1247936"/>
    <lineage>
        <taxon>Bacteria</taxon>
        <taxon>Pseudomonadati</taxon>
        <taxon>Pseudomonadota</taxon>
        <taxon>Betaproteobacteria</taxon>
        <taxon>Burkholderiales</taxon>
        <taxon>Burkholderiaceae</taxon>
        <taxon>Paraburkholderia</taxon>
    </lineage>
</organism>
<dbReference type="InterPro" id="IPR005545">
    <property type="entry name" value="YCII"/>
</dbReference>
<dbReference type="OrthoDB" id="70894at2"/>
<dbReference type="AlphaFoldDB" id="A0A1N7RWD1"/>
<sequence>MHYLLMYELVPDYLERRATYRDAHLELAWAAAERGELLLAGALNEPTDCAMLLFNGDSPAAAEAFAKADPYVLAGLVTRWRVREWTTVVGESAAKPIRQARPQ</sequence>
<reference evidence="3 4" key="1">
    <citation type="submission" date="2016-12" db="EMBL/GenBank/DDBJ databases">
        <authorList>
            <person name="Song W.-J."/>
            <person name="Kurnit D.M."/>
        </authorList>
    </citation>
    <scope>NUCLEOTIDE SEQUENCE [LARGE SCALE GENOMIC DNA]</scope>
    <source>
        <strain evidence="3 4">STM7296</strain>
    </source>
</reference>
<dbReference type="PANTHER" id="PTHR33606">
    <property type="entry name" value="PROTEIN YCII"/>
    <property type="match status" value="1"/>
</dbReference>
<dbReference type="STRING" id="1247936.BN2475_190240"/>
<dbReference type="RefSeq" id="WP_094779437.1">
    <property type="nucleotide sequence ID" value="NZ_CYGX02000019.1"/>
</dbReference>
<dbReference type="SUPFAM" id="SSF54909">
    <property type="entry name" value="Dimeric alpha+beta barrel"/>
    <property type="match status" value="1"/>
</dbReference>
<protein>
    <submittedName>
        <fullName evidence="3">YCII-related</fullName>
    </submittedName>
</protein>
<evidence type="ECO:0000313" key="3">
    <source>
        <dbReference type="EMBL" id="SIT39401.1"/>
    </source>
</evidence>
<feature type="domain" description="YCII-related" evidence="2">
    <location>
        <begin position="1"/>
        <end position="86"/>
    </location>
</feature>
<dbReference type="Proteomes" id="UP000187012">
    <property type="component" value="Unassembled WGS sequence"/>
</dbReference>
<comment type="similarity">
    <text evidence="1">Belongs to the YciI family.</text>
</comment>
<dbReference type="Gene3D" id="3.30.70.1060">
    <property type="entry name" value="Dimeric alpha+beta barrel"/>
    <property type="match status" value="1"/>
</dbReference>
<evidence type="ECO:0000313" key="4">
    <source>
        <dbReference type="Proteomes" id="UP000187012"/>
    </source>
</evidence>
<proteinExistence type="inferred from homology"/>
<dbReference type="InterPro" id="IPR011008">
    <property type="entry name" value="Dimeric_a/b-barrel"/>
</dbReference>
<name>A0A1N7RWD1_9BURK</name>
<dbReference type="PANTHER" id="PTHR33606:SF3">
    <property type="entry name" value="PROTEIN YCII"/>
    <property type="match status" value="1"/>
</dbReference>
<evidence type="ECO:0000259" key="2">
    <source>
        <dbReference type="Pfam" id="PF03795"/>
    </source>
</evidence>
<dbReference type="Pfam" id="PF03795">
    <property type="entry name" value="YCII"/>
    <property type="match status" value="1"/>
</dbReference>
<dbReference type="EMBL" id="CYGX02000019">
    <property type="protein sequence ID" value="SIT39401.1"/>
    <property type="molecule type" value="Genomic_DNA"/>
</dbReference>
<evidence type="ECO:0000256" key="1">
    <source>
        <dbReference type="ARBA" id="ARBA00007689"/>
    </source>
</evidence>